<evidence type="ECO:0000256" key="5">
    <source>
        <dbReference type="ARBA" id="ARBA00022889"/>
    </source>
</evidence>
<dbReference type="InterPro" id="IPR006077">
    <property type="entry name" value="Vinculin/catenin"/>
</dbReference>
<proteinExistence type="inferred from homology"/>
<dbReference type="InterPro" id="IPR036723">
    <property type="entry name" value="Alpha-catenin/vinculin-like_sf"/>
</dbReference>
<comment type="similarity">
    <text evidence="3">Belongs to the vinculin/alpha-catenin family.</text>
</comment>
<feature type="region of interest" description="Disordered" evidence="7">
    <location>
        <begin position="862"/>
        <end position="902"/>
    </location>
</feature>
<organism evidence="8 9">
    <name type="scientific">Ditylenchus destructor</name>
    <dbReference type="NCBI Taxonomy" id="166010"/>
    <lineage>
        <taxon>Eukaryota</taxon>
        <taxon>Metazoa</taxon>
        <taxon>Ecdysozoa</taxon>
        <taxon>Nematoda</taxon>
        <taxon>Chromadorea</taxon>
        <taxon>Rhabditida</taxon>
        <taxon>Tylenchina</taxon>
        <taxon>Tylenchomorpha</taxon>
        <taxon>Sphaerularioidea</taxon>
        <taxon>Anguinidae</taxon>
        <taxon>Anguininae</taxon>
        <taxon>Ditylenchus</taxon>
    </lineage>
</organism>
<dbReference type="GO" id="GO:0005912">
    <property type="term" value="C:adherens junction"/>
    <property type="evidence" value="ECO:0007669"/>
    <property type="project" value="TreeGrafter"/>
</dbReference>
<feature type="region of interest" description="Disordered" evidence="7">
    <location>
        <begin position="650"/>
        <end position="672"/>
    </location>
</feature>
<comment type="subcellular location">
    <subcellularLocation>
        <location evidence="1">Cell junction</location>
    </subcellularLocation>
    <subcellularLocation>
        <location evidence="2">Cytoplasm</location>
    </subcellularLocation>
</comment>
<dbReference type="PANTHER" id="PTHR18914">
    <property type="entry name" value="ALPHA CATENIN"/>
    <property type="match status" value="1"/>
</dbReference>
<evidence type="ECO:0000256" key="1">
    <source>
        <dbReference type="ARBA" id="ARBA00004282"/>
    </source>
</evidence>
<dbReference type="GO" id="GO:0016477">
    <property type="term" value="P:cell migration"/>
    <property type="evidence" value="ECO:0007669"/>
    <property type="project" value="TreeGrafter"/>
</dbReference>
<sequence length="902" mass="101542">MTMNSNGNHYTLDADIDKIKTKTVERLISPLVYLVTNLRAEYYPPESQSSHDGNTVLLHVKQTLESFLAIGEGIIRSYPLAVGKALDELNGALNNVQISGNDLLNVGSEFVKSPGNANLRARTVKSGQNTLLAVARLMIMADMIEVRLILEQAEKVRHILDSTGKADSTKELLETCTNLDTELEILTEMTRKRLKDLKNPSEQDDLQAAIAMLKITTPIMIASSKAFVRHPELDAAKINREYAYGEMQKALDCFQDVIKGQVPSEEVAISRFGKINELVANLEEFQQRVHMDPSAYRPHKHRPQLEELLERIAYGSAQIADIGNTRPERRGQIIAGVNNLRQALQDLLKEYEQNIGRAEPNEDLDLSVVHLMGRVKDLRRFLRRAIVDHVSDAFVDTRTPLIILIDFASRGDKPNTEQAAQMFQAHAENIVDVARLVCDMSNDSDGVRVLRYAALLCEKIAPQVVNAAFLLCEKPNSPVVQENMKVFENVWLDRLKVLTMAMDNLISVEDFLSVTEAHISEDVKNALKAIVERDAETLDRTAGAIRGRSIRVCDVVANEIEQLPSSHYSENVKDAIMRLREDALPQFVNRVEKIGSNIDEAKQSGMERDHKEDVDEMIEACNLVYEAVGDVRCAFLMNMNPEDMDSDNEYEEDGMTTVNDSRSQVSDNDGENQQRIMRHLPEESKREIQKQIDVFKITQRKFEYEVGKWDEAGNDIIALAKHMCQIMANMTDFTKGRGPLRTTMDVIKAAQEISDDGNKLNALAKQIGNESVESQTRSDLFAYSERITLFCHQLNVTSKVKADVQVVGDELRVSGLEAATSLIQNAKNLLNAVILTVKAAFIASTKYRRKESTKPRLVEWRMAPPQKQPLVKSPPKNQGIIRRVSERRPQQPMQTLSQFQAR</sequence>
<dbReference type="GO" id="GO:0045296">
    <property type="term" value="F:cadherin binding"/>
    <property type="evidence" value="ECO:0007669"/>
    <property type="project" value="InterPro"/>
</dbReference>
<evidence type="ECO:0000256" key="4">
    <source>
        <dbReference type="ARBA" id="ARBA00022490"/>
    </source>
</evidence>
<name>A0AAD4NDN4_9BILA</name>
<dbReference type="SUPFAM" id="SSF47220">
    <property type="entry name" value="alpha-catenin/vinculin-like"/>
    <property type="match status" value="4"/>
</dbReference>
<evidence type="ECO:0000256" key="7">
    <source>
        <dbReference type="SAM" id="MobiDB-lite"/>
    </source>
</evidence>
<dbReference type="GO" id="GO:0016342">
    <property type="term" value="C:catenin complex"/>
    <property type="evidence" value="ECO:0007669"/>
    <property type="project" value="TreeGrafter"/>
</dbReference>
<keyword evidence="9" id="KW-1185">Reference proteome</keyword>
<dbReference type="EMBL" id="JAKKPZ010000005">
    <property type="protein sequence ID" value="KAI1720616.1"/>
    <property type="molecule type" value="Genomic_DNA"/>
</dbReference>
<dbReference type="AlphaFoldDB" id="A0AAD4NDN4"/>
<evidence type="ECO:0000256" key="2">
    <source>
        <dbReference type="ARBA" id="ARBA00004496"/>
    </source>
</evidence>
<dbReference type="PRINTS" id="PR00805">
    <property type="entry name" value="ALPHACATENIN"/>
</dbReference>
<evidence type="ECO:0000313" key="9">
    <source>
        <dbReference type="Proteomes" id="UP001201812"/>
    </source>
</evidence>
<dbReference type="Gene3D" id="6.10.250.2510">
    <property type="match status" value="1"/>
</dbReference>
<reference evidence="8" key="1">
    <citation type="submission" date="2022-01" db="EMBL/GenBank/DDBJ databases">
        <title>Genome Sequence Resource for Two Populations of Ditylenchus destructor, the Migratory Endoparasitic Phytonematode.</title>
        <authorList>
            <person name="Zhang H."/>
            <person name="Lin R."/>
            <person name="Xie B."/>
        </authorList>
    </citation>
    <scope>NUCLEOTIDE SEQUENCE</scope>
    <source>
        <strain evidence="8">BazhouSP</strain>
    </source>
</reference>
<evidence type="ECO:0000256" key="6">
    <source>
        <dbReference type="ARBA" id="ARBA00022949"/>
    </source>
</evidence>
<keyword evidence="6" id="KW-0965">Cell junction</keyword>
<feature type="compositionally biased region" description="Polar residues" evidence="7">
    <location>
        <begin position="656"/>
        <end position="672"/>
    </location>
</feature>
<protein>
    <submittedName>
        <fullName evidence="8">Vinculin family domain-containing protein</fullName>
    </submittedName>
</protein>
<keyword evidence="4" id="KW-0963">Cytoplasm</keyword>
<dbReference type="GO" id="GO:0008013">
    <property type="term" value="F:beta-catenin binding"/>
    <property type="evidence" value="ECO:0007669"/>
    <property type="project" value="TreeGrafter"/>
</dbReference>
<dbReference type="Gene3D" id="1.20.120.230">
    <property type="entry name" value="Alpha-catenin/vinculin-like"/>
    <property type="match status" value="5"/>
</dbReference>
<accession>A0AAD4NDN4</accession>
<dbReference type="GO" id="GO:0051015">
    <property type="term" value="F:actin filament binding"/>
    <property type="evidence" value="ECO:0007669"/>
    <property type="project" value="InterPro"/>
</dbReference>
<evidence type="ECO:0000313" key="8">
    <source>
        <dbReference type="EMBL" id="KAI1720616.1"/>
    </source>
</evidence>
<dbReference type="PANTHER" id="PTHR18914:SF9">
    <property type="entry name" value="CATENIN ALPHA"/>
    <property type="match status" value="1"/>
</dbReference>
<evidence type="ECO:0000256" key="3">
    <source>
        <dbReference type="ARBA" id="ARBA00008376"/>
    </source>
</evidence>
<dbReference type="Proteomes" id="UP001201812">
    <property type="component" value="Unassembled WGS sequence"/>
</dbReference>
<feature type="compositionally biased region" description="Polar residues" evidence="7">
    <location>
        <begin position="891"/>
        <end position="902"/>
    </location>
</feature>
<dbReference type="InterPro" id="IPR001033">
    <property type="entry name" value="Alpha_catenin"/>
</dbReference>
<comment type="caution">
    <text evidence="8">The sequence shown here is derived from an EMBL/GenBank/DDBJ whole genome shotgun (WGS) entry which is preliminary data.</text>
</comment>
<dbReference type="GO" id="GO:0005737">
    <property type="term" value="C:cytoplasm"/>
    <property type="evidence" value="ECO:0007669"/>
    <property type="project" value="UniProtKB-SubCell"/>
</dbReference>
<gene>
    <name evidence="8" type="ORF">DdX_04857</name>
</gene>
<dbReference type="GO" id="GO:0098609">
    <property type="term" value="P:cell-cell adhesion"/>
    <property type="evidence" value="ECO:0007669"/>
    <property type="project" value="TreeGrafter"/>
</dbReference>
<keyword evidence="5" id="KW-0130">Cell adhesion</keyword>
<dbReference type="Pfam" id="PF01044">
    <property type="entry name" value="Vinculin"/>
    <property type="match status" value="1"/>
</dbReference>